<feature type="region of interest" description="Disordered" evidence="1">
    <location>
        <begin position="1"/>
        <end position="20"/>
    </location>
</feature>
<proteinExistence type="predicted"/>
<evidence type="ECO:0000256" key="1">
    <source>
        <dbReference type="SAM" id="MobiDB-lite"/>
    </source>
</evidence>
<dbReference type="EMBL" id="CAJVQA010028253">
    <property type="protein sequence ID" value="CAG8794160.1"/>
    <property type="molecule type" value="Genomic_DNA"/>
</dbReference>
<evidence type="ECO:0000313" key="3">
    <source>
        <dbReference type="Proteomes" id="UP000789759"/>
    </source>
</evidence>
<sequence length="63" mass="7014">FPDSRFDLSEFDEESNNINDTGNVEWENALVGRKGLPVTMIENPSDKCNINVGEQDTLNNVNG</sequence>
<dbReference type="AlphaFoldDB" id="A0A9N9P8Y8"/>
<organism evidence="2 3">
    <name type="scientific">Cetraspora pellucida</name>
    <dbReference type="NCBI Taxonomy" id="1433469"/>
    <lineage>
        <taxon>Eukaryota</taxon>
        <taxon>Fungi</taxon>
        <taxon>Fungi incertae sedis</taxon>
        <taxon>Mucoromycota</taxon>
        <taxon>Glomeromycotina</taxon>
        <taxon>Glomeromycetes</taxon>
        <taxon>Diversisporales</taxon>
        <taxon>Gigasporaceae</taxon>
        <taxon>Cetraspora</taxon>
    </lineage>
</organism>
<gene>
    <name evidence="2" type="ORF">CPELLU_LOCUS17219</name>
</gene>
<dbReference type="Proteomes" id="UP000789759">
    <property type="component" value="Unassembled WGS sequence"/>
</dbReference>
<keyword evidence="3" id="KW-1185">Reference proteome</keyword>
<reference evidence="2" key="1">
    <citation type="submission" date="2021-06" db="EMBL/GenBank/DDBJ databases">
        <authorList>
            <person name="Kallberg Y."/>
            <person name="Tangrot J."/>
            <person name="Rosling A."/>
        </authorList>
    </citation>
    <scope>NUCLEOTIDE SEQUENCE</scope>
    <source>
        <strain evidence="2">FL966</strain>
    </source>
</reference>
<comment type="caution">
    <text evidence="2">The sequence shown here is derived from an EMBL/GenBank/DDBJ whole genome shotgun (WGS) entry which is preliminary data.</text>
</comment>
<name>A0A9N9P8Y8_9GLOM</name>
<evidence type="ECO:0000313" key="2">
    <source>
        <dbReference type="EMBL" id="CAG8794160.1"/>
    </source>
</evidence>
<accession>A0A9N9P8Y8</accession>
<protein>
    <submittedName>
        <fullName evidence="2">19571_t:CDS:1</fullName>
    </submittedName>
</protein>
<feature type="non-terminal residue" evidence="2">
    <location>
        <position position="1"/>
    </location>
</feature>